<reference evidence="1 2" key="1">
    <citation type="journal article" date="2015" name="Proc. Natl. Acad. Sci. U.S.A.">
        <title>The resurrection genome of Boea hygrometrica: A blueprint for survival of dehydration.</title>
        <authorList>
            <person name="Xiao L."/>
            <person name="Yang G."/>
            <person name="Zhang L."/>
            <person name="Yang X."/>
            <person name="Zhao S."/>
            <person name="Ji Z."/>
            <person name="Zhou Q."/>
            <person name="Hu M."/>
            <person name="Wang Y."/>
            <person name="Chen M."/>
            <person name="Xu Y."/>
            <person name="Jin H."/>
            <person name="Xiao X."/>
            <person name="Hu G."/>
            <person name="Bao F."/>
            <person name="Hu Y."/>
            <person name="Wan P."/>
            <person name="Li L."/>
            <person name="Deng X."/>
            <person name="Kuang T."/>
            <person name="Xiang C."/>
            <person name="Zhu J.K."/>
            <person name="Oliver M.J."/>
            <person name="He Y."/>
        </authorList>
    </citation>
    <scope>NUCLEOTIDE SEQUENCE [LARGE SCALE GENOMIC DNA]</scope>
    <source>
        <strain evidence="2">cv. XS01</strain>
    </source>
</reference>
<evidence type="ECO:0000313" key="2">
    <source>
        <dbReference type="Proteomes" id="UP000250235"/>
    </source>
</evidence>
<gene>
    <name evidence="1" type="ORF">F511_24462</name>
</gene>
<protein>
    <submittedName>
        <fullName evidence="1">Uncharacterized protein</fullName>
    </submittedName>
</protein>
<sequence length="78" mass="8566">MVQVRQLRSEREVKLESAAGCYCSPILIFSDYRRLISPTETRVVALDSSCQGDSSHTSFSGLGLAGGGSRRHLPYVVY</sequence>
<evidence type="ECO:0000313" key="1">
    <source>
        <dbReference type="EMBL" id="KZV22403.1"/>
    </source>
</evidence>
<dbReference type="Proteomes" id="UP000250235">
    <property type="component" value="Unassembled WGS sequence"/>
</dbReference>
<accession>A0A2Z7AL25</accession>
<dbReference type="AlphaFoldDB" id="A0A2Z7AL25"/>
<organism evidence="1 2">
    <name type="scientific">Dorcoceras hygrometricum</name>
    <dbReference type="NCBI Taxonomy" id="472368"/>
    <lineage>
        <taxon>Eukaryota</taxon>
        <taxon>Viridiplantae</taxon>
        <taxon>Streptophyta</taxon>
        <taxon>Embryophyta</taxon>
        <taxon>Tracheophyta</taxon>
        <taxon>Spermatophyta</taxon>
        <taxon>Magnoliopsida</taxon>
        <taxon>eudicotyledons</taxon>
        <taxon>Gunneridae</taxon>
        <taxon>Pentapetalae</taxon>
        <taxon>asterids</taxon>
        <taxon>lamiids</taxon>
        <taxon>Lamiales</taxon>
        <taxon>Gesneriaceae</taxon>
        <taxon>Didymocarpoideae</taxon>
        <taxon>Trichosporeae</taxon>
        <taxon>Loxocarpinae</taxon>
        <taxon>Dorcoceras</taxon>
    </lineage>
</organism>
<name>A0A2Z7AL25_9LAMI</name>
<keyword evidence="2" id="KW-1185">Reference proteome</keyword>
<dbReference type="EMBL" id="KV014374">
    <property type="protein sequence ID" value="KZV22403.1"/>
    <property type="molecule type" value="Genomic_DNA"/>
</dbReference>
<proteinExistence type="predicted"/>